<feature type="domain" description="Arabidopsis retrotransposon Orf1 C-terminal" evidence="1">
    <location>
        <begin position="167"/>
        <end position="266"/>
    </location>
</feature>
<name>A0A9D5ATE7_PEA</name>
<sequence>MPPRVVRPRGDVDYMGIVFAEGIDGENQRSRYHKLFKRDLLATRYPDNVALRDLGLSDSVHWMLNNLGSRTTDTAHFRIFNRTYAINQDQLADLLSFPHGDDFACQLPLESDWESNALDFWQQLTGKTTTNWEGLKATAIQNPAIRHFHINPTPFLLTHFQSTCVRTRGPICVGGLITSIALALNLDTELVMLDQLETLFADLDYFCSMRLIKNKHDDKYFLMISNREVRGVTLPCDARINVGMSTNWNFDINAPEPDHMEQDAPHTGTQAHIAPAFPDSFVDTSSGHQPCKEYDYTSMKKTLDDVLSELRHQNDAEADHDVLLRNIQM</sequence>
<accession>A0A9D5ATE7</accession>
<proteinExistence type="predicted"/>
<comment type="caution">
    <text evidence="2">The sequence shown here is derived from an EMBL/GenBank/DDBJ whole genome shotgun (WGS) entry which is preliminary data.</text>
</comment>
<evidence type="ECO:0000313" key="2">
    <source>
        <dbReference type="EMBL" id="KAI5418641.1"/>
    </source>
</evidence>
<dbReference type="Pfam" id="PF03078">
    <property type="entry name" value="ATHILA"/>
    <property type="match status" value="1"/>
</dbReference>
<dbReference type="InterPro" id="IPR004312">
    <property type="entry name" value="ATHILA_Orf1_C"/>
</dbReference>
<evidence type="ECO:0000259" key="1">
    <source>
        <dbReference type="Pfam" id="PF03078"/>
    </source>
</evidence>
<reference evidence="2 3" key="1">
    <citation type="journal article" date="2022" name="Nat. Genet.">
        <title>Improved pea reference genome and pan-genome highlight genomic features and evolutionary characteristics.</title>
        <authorList>
            <person name="Yang T."/>
            <person name="Liu R."/>
            <person name="Luo Y."/>
            <person name="Hu S."/>
            <person name="Wang D."/>
            <person name="Wang C."/>
            <person name="Pandey M.K."/>
            <person name="Ge S."/>
            <person name="Xu Q."/>
            <person name="Li N."/>
            <person name="Li G."/>
            <person name="Huang Y."/>
            <person name="Saxena R.K."/>
            <person name="Ji Y."/>
            <person name="Li M."/>
            <person name="Yan X."/>
            <person name="He Y."/>
            <person name="Liu Y."/>
            <person name="Wang X."/>
            <person name="Xiang C."/>
            <person name="Varshney R.K."/>
            <person name="Ding H."/>
            <person name="Gao S."/>
            <person name="Zong X."/>
        </authorList>
    </citation>
    <scope>NUCLEOTIDE SEQUENCE [LARGE SCALE GENOMIC DNA]</scope>
    <source>
        <strain evidence="2 3">cv. Zhongwan 6</strain>
    </source>
</reference>
<dbReference type="Gramene" id="Psat04G0302900-T1">
    <property type="protein sequence ID" value="KAI5418641.1"/>
    <property type="gene ID" value="KIW84_043029"/>
</dbReference>
<keyword evidence="3" id="KW-1185">Reference proteome</keyword>
<evidence type="ECO:0000313" key="3">
    <source>
        <dbReference type="Proteomes" id="UP001058974"/>
    </source>
</evidence>
<dbReference type="AlphaFoldDB" id="A0A9D5ATE7"/>
<protein>
    <recommendedName>
        <fullName evidence="1">Arabidopsis retrotransposon Orf1 C-terminal domain-containing protein</fullName>
    </recommendedName>
</protein>
<gene>
    <name evidence="2" type="ORF">KIW84_043029</name>
</gene>
<dbReference type="Proteomes" id="UP001058974">
    <property type="component" value="Chromosome 4"/>
</dbReference>
<dbReference type="EMBL" id="JAMSHJ010000004">
    <property type="protein sequence ID" value="KAI5418641.1"/>
    <property type="molecule type" value="Genomic_DNA"/>
</dbReference>
<organism evidence="2 3">
    <name type="scientific">Pisum sativum</name>
    <name type="common">Garden pea</name>
    <name type="synonym">Lathyrus oleraceus</name>
    <dbReference type="NCBI Taxonomy" id="3888"/>
    <lineage>
        <taxon>Eukaryota</taxon>
        <taxon>Viridiplantae</taxon>
        <taxon>Streptophyta</taxon>
        <taxon>Embryophyta</taxon>
        <taxon>Tracheophyta</taxon>
        <taxon>Spermatophyta</taxon>
        <taxon>Magnoliopsida</taxon>
        <taxon>eudicotyledons</taxon>
        <taxon>Gunneridae</taxon>
        <taxon>Pentapetalae</taxon>
        <taxon>rosids</taxon>
        <taxon>fabids</taxon>
        <taxon>Fabales</taxon>
        <taxon>Fabaceae</taxon>
        <taxon>Papilionoideae</taxon>
        <taxon>50 kb inversion clade</taxon>
        <taxon>NPAAA clade</taxon>
        <taxon>Hologalegina</taxon>
        <taxon>IRL clade</taxon>
        <taxon>Fabeae</taxon>
        <taxon>Lathyrus</taxon>
    </lineage>
</organism>